<comment type="caution">
    <text evidence="4">Lacks conserved residue(s) required for the propagation of feature annotation.</text>
</comment>
<evidence type="ECO:0000313" key="8">
    <source>
        <dbReference type="Proteomes" id="UP000214720"/>
    </source>
</evidence>
<reference evidence="8" key="1">
    <citation type="submission" date="2017-01" db="EMBL/GenBank/DDBJ databases">
        <title>Genome Analysis of Deinococcus marmoris KOPRI26562.</title>
        <authorList>
            <person name="Kim J.H."/>
            <person name="Oh H.-M."/>
        </authorList>
    </citation>
    <scope>NUCLEOTIDE SEQUENCE [LARGE SCALE GENOMIC DNA]</scope>
    <source>
        <strain evidence="8">PAMC 26633</strain>
    </source>
</reference>
<dbReference type="Pfam" id="PF00072">
    <property type="entry name" value="Response_reg"/>
    <property type="match status" value="1"/>
</dbReference>
<dbReference type="PANTHER" id="PTHR44688">
    <property type="entry name" value="DNA-BINDING TRANSCRIPTIONAL ACTIVATOR DEVR_DOSR"/>
    <property type="match status" value="1"/>
</dbReference>
<dbReference type="InterPro" id="IPR016032">
    <property type="entry name" value="Sig_transdc_resp-reg_C-effctor"/>
</dbReference>
<dbReference type="PANTHER" id="PTHR44688:SF16">
    <property type="entry name" value="DNA-BINDING TRANSCRIPTIONAL ACTIVATOR DEVR_DOSR"/>
    <property type="match status" value="1"/>
</dbReference>
<dbReference type="SUPFAM" id="SSF46894">
    <property type="entry name" value="C-terminal effector domain of the bipartite response regulators"/>
    <property type="match status" value="1"/>
</dbReference>
<organism evidence="7 8">
    <name type="scientific">Caballeronia sordidicola</name>
    <name type="common">Burkholderia sordidicola</name>
    <dbReference type="NCBI Taxonomy" id="196367"/>
    <lineage>
        <taxon>Bacteria</taxon>
        <taxon>Pseudomonadati</taxon>
        <taxon>Pseudomonadota</taxon>
        <taxon>Betaproteobacteria</taxon>
        <taxon>Burkholderiales</taxon>
        <taxon>Burkholderiaceae</taxon>
        <taxon>Caballeronia</taxon>
    </lineage>
</organism>
<dbReference type="InterPro" id="IPR036388">
    <property type="entry name" value="WH-like_DNA-bd_sf"/>
</dbReference>
<evidence type="ECO:0000256" key="1">
    <source>
        <dbReference type="ARBA" id="ARBA00023015"/>
    </source>
</evidence>
<dbReference type="CDD" id="cd06170">
    <property type="entry name" value="LuxR_C_like"/>
    <property type="match status" value="1"/>
</dbReference>
<dbReference type="PRINTS" id="PR00038">
    <property type="entry name" value="HTHLUXR"/>
</dbReference>
<keyword evidence="7" id="KW-0808">Transferase</keyword>
<gene>
    <name evidence="7" type="ORF">BSU04_46115</name>
</gene>
<evidence type="ECO:0000256" key="2">
    <source>
        <dbReference type="ARBA" id="ARBA00023125"/>
    </source>
</evidence>
<evidence type="ECO:0000256" key="3">
    <source>
        <dbReference type="ARBA" id="ARBA00023163"/>
    </source>
</evidence>
<keyword evidence="2" id="KW-0238">DNA-binding</keyword>
<dbReference type="GO" id="GO:0006355">
    <property type="term" value="P:regulation of DNA-templated transcription"/>
    <property type="evidence" value="ECO:0007669"/>
    <property type="project" value="InterPro"/>
</dbReference>
<dbReference type="GO" id="GO:0000160">
    <property type="term" value="P:phosphorelay signal transduction system"/>
    <property type="evidence" value="ECO:0007669"/>
    <property type="project" value="InterPro"/>
</dbReference>
<dbReference type="PROSITE" id="PS50043">
    <property type="entry name" value="HTH_LUXR_2"/>
    <property type="match status" value="1"/>
</dbReference>
<dbReference type="Proteomes" id="UP000214720">
    <property type="component" value="Unassembled WGS sequence"/>
</dbReference>
<dbReference type="AlphaFoldDB" id="A0A226WLD6"/>
<dbReference type="GO" id="GO:0032259">
    <property type="term" value="P:methylation"/>
    <property type="evidence" value="ECO:0007669"/>
    <property type="project" value="UniProtKB-KW"/>
</dbReference>
<dbReference type="SMART" id="SM00421">
    <property type="entry name" value="HTH_LUXR"/>
    <property type="match status" value="1"/>
</dbReference>
<dbReference type="InterPro" id="IPR000792">
    <property type="entry name" value="Tscrpt_reg_LuxR_C"/>
</dbReference>
<evidence type="ECO:0000256" key="4">
    <source>
        <dbReference type="PROSITE-ProRule" id="PRU00169"/>
    </source>
</evidence>
<dbReference type="GO" id="GO:0003677">
    <property type="term" value="F:DNA binding"/>
    <property type="evidence" value="ECO:0007669"/>
    <property type="project" value="UniProtKB-KW"/>
</dbReference>
<keyword evidence="3" id="KW-0804">Transcription</keyword>
<feature type="domain" description="Response regulatory" evidence="6">
    <location>
        <begin position="1"/>
        <end position="60"/>
    </location>
</feature>
<evidence type="ECO:0000313" key="7">
    <source>
        <dbReference type="EMBL" id="OXC71619.1"/>
    </source>
</evidence>
<dbReference type="EMBL" id="MTHB01000303">
    <property type="protein sequence ID" value="OXC71619.1"/>
    <property type="molecule type" value="Genomic_DNA"/>
</dbReference>
<evidence type="ECO:0000259" key="5">
    <source>
        <dbReference type="PROSITE" id="PS50043"/>
    </source>
</evidence>
<dbReference type="InterPro" id="IPR011006">
    <property type="entry name" value="CheY-like_superfamily"/>
</dbReference>
<dbReference type="Gene3D" id="1.10.10.10">
    <property type="entry name" value="Winged helix-like DNA-binding domain superfamily/Winged helix DNA-binding domain"/>
    <property type="match status" value="1"/>
</dbReference>
<dbReference type="GO" id="GO:0008168">
    <property type="term" value="F:methyltransferase activity"/>
    <property type="evidence" value="ECO:0007669"/>
    <property type="project" value="UniProtKB-KW"/>
</dbReference>
<proteinExistence type="predicted"/>
<name>A0A226WLD6_CABSO</name>
<dbReference type="SUPFAM" id="SSF52172">
    <property type="entry name" value="CheY-like"/>
    <property type="match status" value="1"/>
</dbReference>
<protein>
    <submittedName>
        <fullName evidence="7">Chemotaxis protein methyltransferase CheR</fullName>
    </submittedName>
</protein>
<keyword evidence="7" id="KW-0489">Methyltransferase</keyword>
<dbReference type="Pfam" id="PF00196">
    <property type="entry name" value="GerE"/>
    <property type="match status" value="1"/>
</dbReference>
<dbReference type="PROSITE" id="PS50110">
    <property type="entry name" value="RESPONSE_REGULATORY"/>
    <property type="match status" value="1"/>
</dbReference>
<evidence type="ECO:0000259" key="6">
    <source>
        <dbReference type="PROSITE" id="PS50110"/>
    </source>
</evidence>
<dbReference type="InterPro" id="IPR001789">
    <property type="entry name" value="Sig_transdc_resp-reg_receiver"/>
</dbReference>
<feature type="domain" description="HTH luxR-type" evidence="5">
    <location>
        <begin position="76"/>
        <end position="141"/>
    </location>
</feature>
<accession>A0A226WLD6</accession>
<keyword evidence="1" id="KW-0805">Transcription regulation</keyword>
<sequence length="149" mass="16383">MKGLDLLKHLHNRDDHLPAIMITGNSDVRVAVQAMKAGASDFIEKPIGPIELLECVARAFEQFLSSRKLFAWREAAANQILELTPRQHQVMDLVLAGRPSKVIAADLGISQRTVENHRALIMKKTGSKSLPALTRLALAAQSAQLKDVE</sequence>
<comment type="caution">
    <text evidence="7">The sequence shown here is derived from an EMBL/GenBank/DDBJ whole genome shotgun (WGS) entry which is preliminary data.</text>
</comment>
<dbReference type="Gene3D" id="3.40.50.2300">
    <property type="match status" value="1"/>
</dbReference>